<keyword evidence="3" id="KW-0964">Secreted</keyword>
<keyword evidence="7" id="KW-1185">Reference proteome</keyword>
<reference evidence="6" key="1">
    <citation type="submission" date="2019-08" db="EMBL/GenBank/DDBJ databases">
        <title>The genome of the North American firefly Photinus pyralis.</title>
        <authorList>
            <consortium name="Photinus pyralis genome working group"/>
            <person name="Fallon T.R."/>
            <person name="Sander Lower S.E."/>
            <person name="Weng J.-K."/>
        </authorList>
    </citation>
    <scope>NUCLEOTIDE SEQUENCE</scope>
    <source>
        <strain evidence="6">TRF0915ILg1</strain>
        <tissue evidence="6">Whole body</tissue>
    </source>
</reference>
<dbReference type="SUPFAM" id="SSF81296">
    <property type="entry name" value="E set domains"/>
    <property type="match status" value="1"/>
</dbReference>
<dbReference type="FunFam" id="2.60.40.770:FF:000001">
    <property type="entry name" value="NPC intracellular cholesterol transporter 2"/>
    <property type="match status" value="1"/>
</dbReference>
<evidence type="ECO:0000256" key="3">
    <source>
        <dbReference type="ARBA" id="ARBA00022525"/>
    </source>
</evidence>
<dbReference type="AlphaFoldDB" id="A0A8K0CJY1"/>
<protein>
    <recommendedName>
        <fullName evidence="5">MD-2-related lipid-recognition domain-containing protein</fullName>
    </recommendedName>
</protein>
<organism evidence="6 7">
    <name type="scientific">Ignelater luminosus</name>
    <name type="common">Cucubano</name>
    <name type="synonym">Pyrophorus luminosus</name>
    <dbReference type="NCBI Taxonomy" id="2038154"/>
    <lineage>
        <taxon>Eukaryota</taxon>
        <taxon>Metazoa</taxon>
        <taxon>Ecdysozoa</taxon>
        <taxon>Arthropoda</taxon>
        <taxon>Hexapoda</taxon>
        <taxon>Insecta</taxon>
        <taxon>Pterygota</taxon>
        <taxon>Neoptera</taxon>
        <taxon>Endopterygota</taxon>
        <taxon>Coleoptera</taxon>
        <taxon>Polyphaga</taxon>
        <taxon>Elateriformia</taxon>
        <taxon>Elateroidea</taxon>
        <taxon>Elateridae</taxon>
        <taxon>Agrypninae</taxon>
        <taxon>Pyrophorini</taxon>
        <taxon>Ignelater</taxon>
    </lineage>
</organism>
<feature type="non-terminal residue" evidence="6">
    <location>
        <position position="130"/>
    </location>
</feature>
<evidence type="ECO:0000256" key="2">
    <source>
        <dbReference type="ARBA" id="ARBA00006370"/>
    </source>
</evidence>
<dbReference type="Pfam" id="PF02221">
    <property type="entry name" value="E1_DerP2_DerF2"/>
    <property type="match status" value="1"/>
</dbReference>
<dbReference type="GO" id="GO:0005576">
    <property type="term" value="C:extracellular region"/>
    <property type="evidence" value="ECO:0007669"/>
    <property type="project" value="UniProtKB-SubCell"/>
</dbReference>
<evidence type="ECO:0000313" key="7">
    <source>
        <dbReference type="Proteomes" id="UP000801492"/>
    </source>
</evidence>
<dbReference type="OrthoDB" id="6332846at2759"/>
<comment type="similarity">
    <text evidence="2">Belongs to the NPC2 family.</text>
</comment>
<comment type="subcellular location">
    <subcellularLocation>
        <location evidence="1">Secreted</location>
    </subcellularLocation>
</comment>
<dbReference type="EMBL" id="VTPC01087103">
    <property type="protein sequence ID" value="KAF2886622.1"/>
    <property type="molecule type" value="Genomic_DNA"/>
</dbReference>
<dbReference type="Proteomes" id="UP000801492">
    <property type="component" value="Unassembled WGS sequence"/>
</dbReference>
<dbReference type="Gene3D" id="2.60.40.770">
    <property type="match status" value="1"/>
</dbReference>
<feature type="signal peptide" evidence="4">
    <location>
        <begin position="1"/>
        <end position="18"/>
    </location>
</feature>
<evidence type="ECO:0000256" key="4">
    <source>
        <dbReference type="SAM" id="SignalP"/>
    </source>
</evidence>
<keyword evidence="4" id="KW-0732">Signal</keyword>
<feature type="domain" description="MD-2-related lipid-recognition" evidence="5">
    <location>
        <begin position="21"/>
        <end position="129"/>
    </location>
</feature>
<dbReference type="InterPro" id="IPR014756">
    <property type="entry name" value="Ig_E-set"/>
</dbReference>
<gene>
    <name evidence="6" type="ORF">ILUMI_19551</name>
</gene>
<evidence type="ECO:0000313" key="6">
    <source>
        <dbReference type="EMBL" id="KAF2886622.1"/>
    </source>
</evidence>
<dbReference type="InterPro" id="IPR003172">
    <property type="entry name" value="ML_dom"/>
</dbReference>
<sequence>MKIAIIAFVLCFIVLVNAETRVQQCKQAKGDGYRQTIKVGNCRKPTCKLKKNSVVKGEFRFVPDRDAKTLTNAVNAHIAGIPFPFIGVDETDACDQIYNPDGETKHGCPLKAGEEYVYKNQFEVLALYPR</sequence>
<proteinExistence type="inferred from homology"/>
<evidence type="ECO:0000256" key="1">
    <source>
        <dbReference type="ARBA" id="ARBA00004613"/>
    </source>
</evidence>
<comment type="caution">
    <text evidence="6">The sequence shown here is derived from an EMBL/GenBank/DDBJ whole genome shotgun (WGS) entry which is preliminary data.</text>
</comment>
<accession>A0A8K0CJY1</accession>
<feature type="chain" id="PRO_5035461527" description="MD-2-related lipid-recognition domain-containing protein" evidence="4">
    <location>
        <begin position="19"/>
        <end position="130"/>
    </location>
</feature>
<evidence type="ECO:0000259" key="5">
    <source>
        <dbReference type="Pfam" id="PF02221"/>
    </source>
</evidence>
<name>A0A8K0CJY1_IGNLU</name>